<sequence length="184" mass="21272">MARNTSFTYYILYICIGFLYPAYCSLIALQTPDKKDDTMWLIYWVVFALLNVAEVATDFVLFWFPLYPMWKLLVLIWCSLYHQGWSGHHSVIQQLDENRVFLKPNINSLVVFHLSYSNTFQTSSEVKKKQSDRDPCPSQEFPPLHYTDVSVGCSQSTVGLSLHLGELCLGRTLLEKTKDSSQRL</sequence>
<keyword evidence="3 6" id="KW-0812">Transmembrane</keyword>
<name>A0A8X6L624_TRICU</name>
<evidence type="ECO:0000256" key="5">
    <source>
        <dbReference type="ARBA" id="ARBA00023136"/>
    </source>
</evidence>
<keyword evidence="8" id="KW-1185">Reference proteome</keyword>
<dbReference type="PANTHER" id="PTHR12300">
    <property type="entry name" value="HVA22-LIKE PROTEINS"/>
    <property type="match status" value="1"/>
</dbReference>
<comment type="similarity">
    <text evidence="2 6">Belongs to the DP1 family.</text>
</comment>
<feature type="transmembrane region" description="Helical" evidence="6">
    <location>
        <begin position="41"/>
        <end position="64"/>
    </location>
</feature>
<dbReference type="PANTHER" id="PTHR12300:SF161">
    <property type="entry name" value="RECEPTOR EXPRESSION-ENHANCING PROTEIN"/>
    <property type="match status" value="1"/>
</dbReference>
<evidence type="ECO:0000313" key="8">
    <source>
        <dbReference type="Proteomes" id="UP000887116"/>
    </source>
</evidence>
<dbReference type="GO" id="GO:0016020">
    <property type="term" value="C:membrane"/>
    <property type="evidence" value="ECO:0007669"/>
    <property type="project" value="UniProtKB-SubCell"/>
</dbReference>
<dbReference type="Pfam" id="PF03134">
    <property type="entry name" value="TB2_DP1_HVA22"/>
    <property type="match status" value="1"/>
</dbReference>
<evidence type="ECO:0000256" key="1">
    <source>
        <dbReference type="ARBA" id="ARBA00004141"/>
    </source>
</evidence>
<keyword evidence="4 6" id="KW-1133">Transmembrane helix</keyword>
<evidence type="ECO:0000313" key="7">
    <source>
        <dbReference type="EMBL" id="GFQ95163.1"/>
    </source>
</evidence>
<comment type="subcellular location">
    <subcellularLocation>
        <location evidence="1 6">Membrane</location>
        <topology evidence="1 6">Multi-pass membrane protein</topology>
    </subcellularLocation>
</comment>
<comment type="caution">
    <text evidence="7">The sequence shown here is derived from an EMBL/GenBank/DDBJ whole genome shotgun (WGS) entry which is preliminary data.</text>
</comment>
<proteinExistence type="inferred from homology"/>
<accession>A0A8X6L624</accession>
<evidence type="ECO:0000256" key="2">
    <source>
        <dbReference type="ARBA" id="ARBA00008573"/>
    </source>
</evidence>
<dbReference type="OrthoDB" id="10009287at2759"/>
<dbReference type="AlphaFoldDB" id="A0A8X6L624"/>
<evidence type="ECO:0000256" key="3">
    <source>
        <dbReference type="ARBA" id="ARBA00022692"/>
    </source>
</evidence>
<evidence type="ECO:0000256" key="4">
    <source>
        <dbReference type="ARBA" id="ARBA00022989"/>
    </source>
</evidence>
<protein>
    <recommendedName>
        <fullName evidence="6">Receptor expression-enhancing protein</fullName>
    </recommendedName>
</protein>
<reference evidence="7" key="1">
    <citation type="submission" date="2020-07" db="EMBL/GenBank/DDBJ databases">
        <title>Multicomponent nature underlies the extraordinary mechanical properties of spider dragline silk.</title>
        <authorList>
            <person name="Kono N."/>
            <person name="Nakamura H."/>
            <person name="Mori M."/>
            <person name="Yoshida Y."/>
            <person name="Ohtoshi R."/>
            <person name="Malay A.D."/>
            <person name="Moran D.A.P."/>
            <person name="Tomita M."/>
            <person name="Numata K."/>
            <person name="Arakawa K."/>
        </authorList>
    </citation>
    <scope>NUCLEOTIDE SEQUENCE</scope>
</reference>
<dbReference type="Proteomes" id="UP000887116">
    <property type="component" value="Unassembled WGS sequence"/>
</dbReference>
<feature type="transmembrane region" description="Helical" evidence="6">
    <location>
        <begin position="7"/>
        <end position="29"/>
    </location>
</feature>
<gene>
    <name evidence="7" type="primary">REEP5_1</name>
    <name evidence="7" type="ORF">TNCT_401671</name>
</gene>
<evidence type="ECO:0000256" key="6">
    <source>
        <dbReference type="RuleBase" id="RU362006"/>
    </source>
</evidence>
<keyword evidence="5 6" id="KW-0472">Membrane</keyword>
<organism evidence="7 8">
    <name type="scientific">Trichonephila clavata</name>
    <name type="common">Joro spider</name>
    <name type="synonym">Nephila clavata</name>
    <dbReference type="NCBI Taxonomy" id="2740835"/>
    <lineage>
        <taxon>Eukaryota</taxon>
        <taxon>Metazoa</taxon>
        <taxon>Ecdysozoa</taxon>
        <taxon>Arthropoda</taxon>
        <taxon>Chelicerata</taxon>
        <taxon>Arachnida</taxon>
        <taxon>Araneae</taxon>
        <taxon>Araneomorphae</taxon>
        <taxon>Entelegynae</taxon>
        <taxon>Araneoidea</taxon>
        <taxon>Nephilidae</taxon>
        <taxon>Trichonephila</taxon>
    </lineage>
</organism>
<dbReference type="InterPro" id="IPR004345">
    <property type="entry name" value="TB2_DP1_HVA22"/>
</dbReference>
<keyword evidence="7" id="KW-0675">Receptor</keyword>
<dbReference type="EMBL" id="BMAO01034259">
    <property type="protein sequence ID" value="GFQ95163.1"/>
    <property type="molecule type" value="Genomic_DNA"/>
</dbReference>